<dbReference type="EMBL" id="CT573213">
    <property type="protein sequence ID" value="CAJ59512.1"/>
    <property type="molecule type" value="Genomic_DNA"/>
</dbReference>
<keyword evidence="2" id="KW-1133">Transmembrane helix</keyword>
<dbReference type="Proteomes" id="UP000000657">
    <property type="component" value="Chromosome"/>
</dbReference>
<accession>Q0RSF1</accession>
<sequence>MTEGKPYPGYPAGPRPQLAPGVAALLAAALFLLVVGGGYLVARTTGVIGGGSGRTATPSAAPVAAVPSGASGSGGRGGSSAVPALPGFATPAPLTRTPVPPATSTPDEIALLSETRADAVLTQQAALDRPRVEALRGWWVPQVSSKCVGLQVDIEPDWTPDGTPDVPSVTEAQIAAFHVALQQRYRTLTTRQTTLGIDGDFATKGPCSGRMVWISIVPQGFSSAAGANQWCTDRNIPLVECDARLVAPGGDSYQVPRG</sequence>
<dbReference type="HOGENOM" id="CLU_1076682_0_0_11"/>
<dbReference type="KEGG" id="fal:FRAAL0844"/>
<feature type="transmembrane region" description="Helical" evidence="2">
    <location>
        <begin position="20"/>
        <end position="42"/>
    </location>
</feature>
<keyword evidence="2" id="KW-0472">Membrane</keyword>
<dbReference type="AlphaFoldDB" id="Q0RSF1"/>
<feature type="compositionally biased region" description="Low complexity" evidence="1">
    <location>
        <begin position="58"/>
        <end position="70"/>
    </location>
</feature>
<gene>
    <name evidence="3" type="ordered locus">FRAAL0844</name>
</gene>
<keyword evidence="4" id="KW-1185">Reference proteome</keyword>
<name>Q0RSF1_FRAAA</name>
<protein>
    <submittedName>
        <fullName evidence="3">Uncharacterized protein</fullName>
    </submittedName>
</protein>
<evidence type="ECO:0000313" key="4">
    <source>
        <dbReference type="Proteomes" id="UP000000657"/>
    </source>
</evidence>
<evidence type="ECO:0000256" key="2">
    <source>
        <dbReference type="SAM" id="Phobius"/>
    </source>
</evidence>
<evidence type="ECO:0000256" key="1">
    <source>
        <dbReference type="SAM" id="MobiDB-lite"/>
    </source>
</evidence>
<keyword evidence="2" id="KW-0812">Transmembrane</keyword>
<reference evidence="3 4" key="1">
    <citation type="journal article" date="2007" name="Genome Res.">
        <title>Genome characteristics of facultatively symbiotic Frankia sp. strains reflect host range and host plant biogeography.</title>
        <authorList>
            <person name="Normand P."/>
            <person name="Lapierre P."/>
            <person name="Tisa L.S."/>
            <person name="Gogarten J.P."/>
            <person name="Alloisio N."/>
            <person name="Bagnarol E."/>
            <person name="Bassi C.A."/>
            <person name="Berry A.M."/>
            <person name="Bickhart D.M."/>
            <person name="Choisne N."/>
            <person name="Couloux A."/>
            <person name="Cournoyer B."/>
            <person name="Cruveiller S."/>
            <person name="Daubin V."/>
            <person name="Demange N."/>
            <person name="Francino M.P."/>
            <person name="Goltsman E."/>
            <person name="Huang Y."/>
            <person name="Kopp O.R."/>
            <person name="Labarre L."/>
            <person name="Lapidus A."/>
            <person name="Lavire C."/>
            <person name="Marechal J."/>
            <person name="Martinez M."/>
            <person name="Mastronunzio J.E."/>
            <person name="Mullin B.C."/>
            <person name="Niemann J."/>
            <person name="Pujic P."/>
            <person name="Rawnsley T."/>
            <person name="Rouy Z."/>
            <person name="Schenowitz C."/>
            <person name="Sellstedt A."/>
            <person name="Tavares F."/>
            <person name="Tomkins J.P."/>
            <person name="Vallenet D."/>
            <person name="Valverde C."/>
            <person name="Wall L.G."/>
            <person name="Wang Y."/>
            <person name="Medigue C."/>
            <person name="Benson D.R."/>
        </authorList>
    </citation>
    <scope>NUCLEOTIDE SEQUENCE [LARGE SCALE GENOMIC DNA]</scope>
    <source>
        <strain evidence="4">DSM 45986 / CECT 9034 / ACN14a</strain>
    </source>
</reference>
<dbReference type="OrthoDB" id="4803588at2"/>
<organism evidence="3 4">
    <name type="scientific">Frankia alni (strain DSM 45986 / CECT 9034 / ACN14a)</name>
    <dbReference type="NCBI Taxonomy" id="326424"/>
    <lineage>
        <taxon>Bacteria</taxon>
        <taxon>Bacillati</taxon>
        <taxon>Actinomycetota</taxon>
        <taxon>Actinomycetes</taxon>
        <taxon>Frankiales</taxon>
        <taxon>Frankiaceae</taxon>
        <taxon>Frankia</taxon>
    </lineage>
</organism>
<proteinExistence type="predicted"/>
<feature type="region of interest" description="Disordered" evidence="1">
    <location>
        <begin position="50"/>
        <end position="81"/>
    </location>
</feature>
<evidence type="ECO:0000313" key="3">
    <source>
        <dbReference type="EMBL" id="CAJ59512.1"/>
    </source>
</evidence>
<dbReference type="STRING" id="326424.FRAAL0844"/>
<dbReference type="RefSeq" id="WP_011602078.1">
    <property type="nucleotide sequence ID" value="NC_008278.1"/>
</dbReference>